<dbReference type="GO" id="GO:0003723">
    <property type="term" value="F:RNA binding"/>
    <property type="evidence" value="ECO:0007669"/>
    <property type="project" value="InterPro"/>
</dbReference>
<evidence type="ECO:0000256" key="3">
    <source>
        <dbReference type="SAM" id="MobiDB-lite"/>
    </source>
</evidence>
<dbReference type="InterPro" id="IPR045114">
    <property type="entry name" value="Csn12-like"/>
</dbReference>
<dbReference type="SMART" id="SM00753">
    <property type="entry name" value="PAM"/>
    <property type="match status" value="1"/>
</dbReference>
<protein>
    <recommendedName>
        <fullName evidence="4">CSD domain-containing protein</fullName>
    </recommendedName>
</protein>
<evidence type="ECO:0000313" key="7">
    <source>
        <dbReference type="Proteomes" id="UP000663832"/>
    </source>
</evidence>
<dbReference type="SMART" id="SM00357">
    <property type="entry name" value="CSP"/>
    <property type="match status" value="1"/>
</dbReference>
<reference evidence="6" key="1">
    <citation type="submission" date="2021-02" db="EMBL/GenBank/DDBJ databases">
        <authorList>
            <person name="Nowell W R."/>
        </authorList>
    </citation>
    <scope>NUCLEOTIDE SEQUENCE</scope>
</reference>
<evidence type="ECO:0000313" key="6">
    <source>
        <dbReference type="EMBL" id="CAF1579728.1"/>
    </source>
</evidence>
<gene>
    <name evidence="5" type="ORF">BJG266_LOCUS28793</name>
    <name evidence="6" type="ORF">QVE165_LOCUS49868</name>
</gene>
<organism evidence="6 7">
    <name type="scientific">Adineta steineri</name>
    <dbReference type="NCBI Taxonomy" id="433720"/>
    <lineage>
        <taxon>Eukaryota</taxon>
        <taxon>Metazoa</taxon>
        <taxon>Spiralia</taxon>
        <taxon>Gnathifera</taxon>
        <taxon>Rotifera</taxon>
        <taxon>Eurotatoria</taxon>
        <taxon>Bdelloidea</taxon>
        <taxon>Adinetida</taxon>
        <taxon>Adinetidae</taxon>
        <taxon>Adineta</taxon>
    </lineage>
</organism>
<dbReference type="InterPro" id="IPR036388">
    <property type="entry name" value="WH-like_DNA-bd_sf"/>
</dbReference>
<keyword evidence="1" id="KW-0597">Phosphoprotein</keyword>
<evidence type="ECO:0000256" key="2">
    <source>
        <dbReference type="ARBA" id="ARBA00025771"/>
    </source>
</evidence>
<dbReference type="EMBL" id="CAJNOM010000936">
    <property type="protein sequence ID" value="CAF1579728.1"/>
    <property type="molecule type" value="Genomic_DNA"/>
</dbReference>
<comment type="caution">
    <text evidence="6">The sequence shown here is derived from an EMBL/GenBank/DDBJ whole genome shotgun (WGS) entry which is preliminary data.</text>
</comment>
<dbReference type="SUPFAM" id="SSF50249">
    <property type="entry name" value="Nucleic acid-binding proteins"/>
    <property type="match status" value="1"/>
</dbReference>
<dbReference type="InterPro" id="IPR012340">
    <property type="entry name" value="NA-bd_OB-fold"/>
</dbReference>
<dbReference type="Gene3D" id="2.40.50.140">
    <property type="entry name" value="Nucleic acid-binding proteins"/>
    <property type="match status" value="1"/>
</dbReference>
<sequence>MADDFIYCRNQSDFIDSILDTVKQHDSYLLDELLNVTRMYKIDDLDFNDNNEPNLDQQLSNDNDLLWKQLSRHHWAVCRYLHFNDIDKAFRHQSKKFSCLMAILNGYSSRMPTTLPDEDHEIDQINPTINDDEPAWLLPVFNRHAHELRLLALLGTDDLNNDDNETSDTMNSNSTIQTCNTQLSQKAMKVLQSFSPTSKIRKVGVFIIVNQMLKTYYALHKFNLCTYFISKAERPLKQYMQEENDQQEHRFSSYVLTYRYFLGKHLLLKHDYNSAIGHFDYVFTNCLDSNKSQSIKNKQQSLLYLVVLKLLHGSTPKMDILEKYQLNQLIDLIEPIRLGSLKLFTEKIHEYEQFLFDTGLFFLIENLKLITIRNLFRTYVYQIDQQQTTRIPLEPTLLVLLNFGFEQENFFTINELIDILNNMIQKGMIRGYISYKFRTLVVSRKDPFPKQFRFTSLLNRSQLHHDGDHATVPNFFPKRERTLSQCERVLQSPSYQGKIHEFCREKGYGYVQPKDNQSELIFVHVSDIDDDYVPTKGDIVTFKKMLMPPKNEKTMAVHIKLLRLADGVKHESWEEAVEHDLEHRRVSRSNSHTLPQESTNDSEHIVTHID</sequence>
<comment type="similarity">
    <text evidence="2">Belongs to the CSN12 family.</text>
</comment>
<dbReference type="InterPro" id="IPR002059">
    <property type="entry name" value="CSP_DNA-bd"/>
</dbReference>
<dbReference type="Gene3D" id="1.10.10.10">
    <property type="entry name" value="Winged helix-like DNA-binding domain superfamily/Winged helix DNA-binding domain"/>
    <property type="match status" value="1"/>
</dbReference>
<dbReference type="GO" id="GO:0003690">
    <property type="term" value="F:double-stranded DNA binding"/>
    <property type="evidence" value="ECO:0007669"/>
    <property type="project" value="InterPro"/>
</dbReference>
<keyword evidence="7" id="KW-1185">Reference proteome</keyword>
<feature type="region of interest" description="Disordered" evidence="3">
    <location>
        <begin position="584"/>
        <end position="610"/>
    </location>
</feature>
<evidence type="ECO:0000256" key="1">
    <source>
        <dbReference type="ARBA" id="ARBA00022553"/>
    </source>
</evidence>
<dbReference type="PROSITE" id="PS51857">
    <property type="entry name" value="CSD_2"/>
    <property type="match status" value="1"/>
</dbReference>
<dbReference type="GO" id="GO:0000973">
    <property type="term" value="P:post-transcriptional tethering of RNA polymerase II gene DNA at nuclear periphery"/>
    <property type="evidence" value="ECO:0007669"/>
    <property type="project" value="TreeGrafter"/>
</dbReference>
<feature type="compositionally biased region" description="Polar residues" evidence="3">
    <location>
        <begin position="588"/>
        <end position="599"/>
    </location>
</feature>
<dbReference type="AlphaFoldDB" id="A0A815Z920"/>
<dbReference type="Proteomes" id="UP000663877">
    <property type="component" value="Unassembled WGS sequence"/>
</dbReference>
<evidence type="ECO:0000313" key="5">
    <source>
        <dbReference type="EMBL" id="CAF1236172.1"/>
    </source>
</evidence>
<dbReference type="EMBL" id="CAJNOI010000307">
    <property type="protein sequence ID" value="CAF1236172.1"/>
    <property type="molecule type" value="Genomic_DNA"/>
</dbReference>
<name>A0A815Z920_9BILA</name>
<dbReference type="InterPro" id="IPR011129">
    <property type="entry name" value="CSD"/>
</dbReference>
<dbReference type="PANTHER" id="PTHR12732:SF0">
    <property type="entry name" value="PCI DOMAIN-CONTAINING PROTEIN 2"/>
    <property type="match status" value="1"/>
</dbReference>
<dbReference type="GO" id="GO:0016973">
    <property type="term" value="P:poly(A)+ mRNA export from nucleus"/>
    <property type="evidence" value="ECO:0007669"/>
    <property type="project" value="TreeGrafter"/>
</dbReference>
<dbReference type="GO" id="GO:0006368">
    <property type="term" value="P:transcription elongation by RNA polymerase II"/>
    <property type="evidence" value="ECO:0007669"/>
    <property type="project" value="TreeGrafter"/>
</dbReference>
<dbReference type="GO" id="GO:0070390">
    <property type="term" value="C:transcription export complex 2"/>
    <property type="evidence" value="ECO:0007669"/>
    <property type="project" value="TreeGrafter"/>
</dbReference>
<accession>A0A815Z920</accession>
<dbReference type="FunFam" id="2.40.50.140:FF:000086">
    <property type="entry name" value="Cold shock domain-containing protein C2"/>
    <property type="match status" value="1"/>
</dbReference>
<dbReference type="Proteomes" id="UP000663832">
    <property type="component" value="Unassembled WGS sequence"/>
</dbReference>
<evidence type="ECO:0000259" key="4">
    <source>
        <dbReference type="PROSITE" id="PS51857"/>
    </source>
</evidence>
<dbReference type="OrthoDB" id="347018at2759"/>
<dbReference type="PANTHER" id="PTHR12732">
    <property type="entry name" value="UNCHARACTERIZED PROTEASOME COMPONENT REGION PCI-CONTAINING"/>
    <property type="match status" value="1"/>
</dbReference>
<feature type="compositionally biased region" description="Basic and acidic residues" evidence="3">
    <location>
        <begin position="601"/>
        <end position="610"/>
    </location>
</feature>
<proteinExistence type="inferred from homology"/>
<feature type="domain" description="CSD" evidence="4">
    <location>
        <begin position="494"/>
        <end position="561"/>
    </location>
</feature>
<dbReference type="Pfam" id="PF00313">
    <property type="entry name" value="CSD"/>
    <property type="match status" value="1"/>
</dbReference>